<dbReference type="PANTHER" id="PTHR43265">
    <property type="entry name" value="ESTERASE ESTD"/>
    <property type="match status" value="1"/>
</dbReference>
<organism evidence="2 3">
    <name type="scientific">Algoriphagus chordae</name>
    <dbReference type="NCBI Taxonomy" id="237019"/>
    <lineage>
        <taxon>Bacteria</taxon>
        <taxon>Pseudomonadati</taxon>
        <taxon>Bacteroidota</taxon>
        <taxon>Cytophagia</taxon>
        <taxon>Cytophagales</taxon>
        <taxon>Cyclobacteriaceae</taxon>
        <taxon>Algoriphagus</taxon>
    </lineage>
</organism>
<dbReference type="AlphaFoldDB" id="A0A2W7QVI7"/>
<comment type="caution">
    <text evidence="2">The sequence shown here is derived from an EMBL/GenBank/DDBJ whole genome shotgun (WGS) entry which is preliminary data.</text>
</comment>
<sequence length="435" mass="49656">MSRASFKMKKSLTIVYLIFALLAVKVNAQTWSGTIVYGKNSFGYLIKLGETEGQTTASFSSIEMNAYEIPCQNTTLNKDSLHFYVVSDYYTYEYQYIKQEERFRGDLKVYSNETEELLNSFETDLIRENIAESDMVEKQEFSFRSNNLILYGTLWKPKNPINKGLFFVTSSQGNDRSANNSEAKYFADLGFTVFNYDKRGTGKSEGDWKSATIEELSSDDMNAVRFFSKISTLPLSDIGIKGSSQGGVKIPYILSEMPQLGFGISISCPSGTLLESDLNRWKNLNSNHFGDTQIHQALKIQKAGFDFLAGNISYKSLLEAKDTNNNPDWLKYIWIPEQDVHKDYKLNFSGLPYFQKITQPLLVIQGLSDDVIPADSYRKIENALKKSNSKNYEVVTFENTNHSMSFVDDEFPFFQLVSPEYLPYLTDWLKTLTNK</sequence>
<evidence type="ECO:0000313" key="3">
    <source>
        <dbReference type="Proteomes" id="UP000248882"/>
    </source>
</evidence>
<protein>
    <recommendedName>
        <fullName evidence="1">AB hydrolase-1 domain-containing protein</fullName>
    </recommendedName>
</protein>
<feature type="domain" description="AB hydrolase-1" evidence="1">
    <location>
        <begin position="183"/>
        <end position="407"/>
    </location>
</feature>
<dbReference type="SUPFAM" id="SSF53474">
    <property type="entry name" value="alpha/beta-Hydrolases"/>
    <property type="match status" value="1"/>
</dbReference>
<keyword evidence="3" id="KW-1185">Reference proteome</keyword>
<dbReference type="PANTHER" id="PTHR43265:SF1">
    <property type="entry name" value="ESTERASE ESTD"/>
    <property type="match status" value="1"/>
</dbReference>
<dbReference type="Proteomes" id="UP000248882">
    <property type="component" value="Unassembled WGS sequence"/>
</dbReference>
<evidence type="ECO:0000313" key="2">
    <source>
        <dbReference type="EMBL" id="PZX51991.1"/>
    </source>
</evidence>
<reference evidence="2 3" key="1">
    <citation type="submission" date="2018-06" db="EMBL/GenBank/DDBJ databases">
        <title>Genomic Encyclopedia of Archaeal and Bacterial Type Strains, Phase II (KMG-II): from individual species to whole genera.</title>
        <authorList>
            <person name="Goeker M."/>
        </authorList>
    </citation>
    <scope>NUCLEOTIDE SEQUENCE [LARGE SCALE GENOMIC DNA]</scope>
    <source>
        <strain evidence="2 3">DSM 19830</strain>
    </source>
</reference>
<dbReference type="InterPro" id="IPR029058">
    <property type="entry name" value="AB_hydrolase_fold"/>
</dbReference>
<proteinExistence type="predicted"/>
<gene>
    <name evidence="2" type="ORF">LV85_02140</name>
</gene>
<dbReference type="InterPro" id="IPR000073">
    <property type="entry name" value="AB_hydrolase_1"/>
</dbReference>
<dbReference type="GO" id="GO:0052689">
    <property type="term" value="F:carboxylic ester hydrolase activity"/>
    <property type="evidence" value="ECO:0007669"/>
    <property type="project" value="TreeGrafter"/>
</dbReference>
<accession>A0A2W7QVI7</accession>
<name>A0A2W7QVI7_9BACT</name>
<dbReference type="InterPro" id="IPR053145">
    <property type="entry name" value="AB_hydrolase_Est10"/>
</dbReference>
<dbReference type="EMBL" id="QKZT01000008">
    <property type="protein sequence ID" value="PZX51991.1"/>
    <property type="molecule type" value="Genomic_DNA"/>
</dbReference>
<dbReference type="Gene3D" id="3.40.50.1820">
    <property type="entry name" value="alpha/beta hydrolase"/>
    <property type="match status" value="1"/>
</dbReference>
<evidence type="ECO:0000259" key="1">
    <source>
        <dbReference type="Pfam" id="PF00561"/>
    </source>
</evidence>
<dbReference type="Pfam" id="PF00561">
    <property type="entry name" value="Abhydrolase_1"/>
    <property type="match status" value="1"/>
</dbReference>